<organism evidence="2 3">
    <name type="scientific">Pseudocercospora eumusae</name>
    <dbReference type="NCBI Taxonomy" id="321146"/>
    <lineage>
        <taxon>Eukaryota</taxon>
        <taxon>Fungi</taxon>
        <taxon>Dikarya</taxon>
        <taxon>Ascomycota</taxon>
        <taxon>Pezizomycotina</taxon>
        <taxon>Dothideomycetes</taxon>
        <taxon>Dothideomycetidae</taxon>
        <taxon>Mycosphaerellales</taxon>
        <taxon>Mycosphaerellaceae</taxon>
        <taxon>Pseudocercospora</taxon>
    </lineage>
</organism>
<protein>
    <submittedName>
        <fullName evidence="2">Uncharacterized protein</fullName>
    </submittedName>
</protein>
<keyword evidence="3" id="KW-1185">Reference proteome</keyword>
<accession>A0A139H060</accession>
<sequence>MIGVSFWGTALLNDVSAPALPAESVTYIQRSNCSRKPQRTSQQTRNTSLPYTTTKPTFQSPATSTTFNVFTMPEVKPEDAEAYGQRLVDILQIPTKIPRLQIPTQDPRLQIPTKIENLQIPTKDPRLQIPSQDPRLKRGRIDGVV</sequence>
<evidence type="ECO:0000313" key="2">
    <source>
        <dbReference type="EMBL" id="KXS95850.1"/>
    </source>
</evidence>
<dbReference type="OrthoDB" id="10068079at2759"/>
<name>A0A139H060_9PEZI</name>
<dbReference type="EMBL" id="LFZN01000196">
    <property type="protein sequence ID" value="KXS95850.1"/>
    <property type="molecule type" value="Genomic_DNA"/>
</dbReference>
<feature type="region of interest" description="Disordered" evidence="1">
    <location>
        <begin position="126"/>
        <end position="145"/>
    </location>
</feature>
<feature type="compositionally biased region" description="Basic and acidic residues" evidence="1">
    <location>
        <begin position="134"/>
        <end position="145"/>
    </location>
</feature>
<feature type="region of interest" description="Disordered" evidence="1">
    <location>
        <begin position="31"/>
        <end position="62"/>
    </location>
</feature>
<dbReference type="Proteomes" id="UP000070133">
    <property type="component" value="Unassembled WGS sequence"/>
</dbReference>
<comment type="caution">
    <text evidence="2">The sequence shown here is derived from an EMBL/GenBank/DDBJ whole genome shotgun (WGS) entry which is preliminary data.</text>
</comment>
<reference evidence="2 3" key="1">
    <citation type="submission" date="2015-07" db="EMBL/GenBank/DDBJ databases">
        <title>Comparative genomics of the Sigatoka disease complex on banana suggests a link between parallel evolutionary changes in Pseudocercospora fijiensis and Pseudocercospora eumusae and increased virulence on the banana host.</title>
        <authorList>
            <person name="Chang T.-C."/>
            <person name="Salvucci A."/>
            <person name="Crous P.W."/>
            <person name="Stergiopoulos I."/>
        </authorList>
    </citation>
    <scope>NUCLEOTIDE SEQUENCE [LARGE SCALE GENOMIC DNA]</scope>
    <source>
        <strain evidence="2 3">CBS 114824</strain>
    </source>
</reference>
<gene>
    <name evidence="2" type="ORF">AC578_7886</name>
</gene>
<evidence type="ECO:0000313" key="3">
    <source>
        <dbReference type="Proteomes" id="UP000070133"/>
    </source>
</evidence>
<proteinExistence type="predicted"/>
<dbReference type="AlphaFoldDB" id="A0A139H060"/>
<evidence type="ECO:0000256" key="1">
    <source>
        <dbReference type="SAM" id="MobiDB-lite"/>
    </source>
</evidence>